<feature type="domain" description="Histidine kinase/HSP90-like ATPase" evidence="2">
    <location>
        <begin position="34"/>
        <end position="144"/>
    </location>
</feature>
<dbReference type="GO" id="GO:0005524">
    <property type="term" value="F:ATP binding"/>
    <property type="evidence" value="ECO:0007669"/>
    <property type="project" value="UniProtKB-KW"/>
</dbReference>
<keyword evidence="3" id="KW-0547">Nucleotide-binding</keyword>
<evidence type="ECO:0000313" key="4">
    <source>
        <dbReference type="Proteomes" id="UP000305778"/>
    </source>
</evidence>
<dbReference type="InterPro" id="IPR050267">
    <property type="entry name" value="Anti-sigma-factor_SerPK"/>
</dbReference>
<accession>A0A4U0SN68</accession>
<protein>
    <submittedName>
        <fullName evidence="3">ATP-binding protein</fullName>
    </submittedName>
</protein>
<evidence type="ECO:0000313" key="3">
    <source>
        <dbReference type="EMBL" id="TKA10643.1"/>
    </source>
</evidence>
<dbReference type="EMBL" id="SUMC01000013">
    <property type="protein sequence ID" value="TKA10643.1"/>
    <property type="molecule type" value="Genomic_DNA"/>
</dbReference>
<comment type="caution">
    <text evidence="3">The sequence shown here is derived from an EMBL/GenBank/DDBJ whole genome shotgun (WGS) entry which is preliminary data.</text>
</comment>
<evidence type="ECO:0000259" key="2">
    <source>
        <dbReference type="Pfam" id="PF13581"/>
    </source>
</evidence>
<dbReference type="CDD" id="cd16936">
    <property type="entry name" value="HATPase_RsbW-like"/>
    <property type="match status" value="1"/>
</dbReference>
<dbReference type="Pfam" id="PF13581">
    <property type="entry name" value="HATPase_c_2"/>
    <property type="match status" value="1"/>
</dbReference>
<dbReference type="Gene3D" id="3.30.565.10">
    <property type="entry name" value="Histidine kinase-like ATPase, C-terminal domain"/>
    <property type="match status" value="1"/>
</dbReference>
<dbReference type="InterPro" id="IPR036890">
    <property type="entry name" value="HATPase_C_sf"/>
</dbReference>
<organism evidence="3 4">
    <name type="scientific">Actinacidiphila oryziradicis</name>
    <dbReference type="NCBI Taxonomy" id="2571141"/>
    <lineage>
        <taxon>Bacteria</taxon>
        <taxon>Bacillati</taxon>
        <taxon>Actinomycetota</taxon>
        <taxon>Actinomycetes</taxon>
        <taxon>Kitasatosporales</taxon>
        <taxon>Streptomycetaceae</taxon>
        <taxon>Actinacidiphila</taxon>
    </lineage>
</organism>
<dbReference type="PANTHER" id="PTHR35526:SF3">
    <property type="entry name" value="ANTI-SIGMA-F FACTOR RSBW"/>
    <property type="match status" value="1"/>
</dbReference>
<gene>
    <name evidence="3" type="ORF">FCI23_16580</name>
</gene>
<keyword evidence="1" id="KW-0723">Serine/threonine-protein kinase</keyword>
<keyword evidence="1" id="KW-0418">Kinase</keyword>
<keyword evidence="4" id="KW-1185">Reference proteome</keyword>
<keyword evidence="3" id="KW-0067">ATP-binding</keyword>
<dbReference type="PANTHER" id="PTHR35526">
    <property type="entry name" value="ANTI-SIGMA-F FACTOR RSBW-RELATED"/>
    <property type="match status" value="1"/>
</dbReference>
<dbReference type="AlphaFoldDB" id="A0A4U0SN68"/>
<name>A0A4U0SN68_9ACTN</name>
<dbReference type="SUPFAM" id="SSF55874">
    <property type="entry name" value="ATPase domain of HSP90 chaperone/DNA topoisomerase II/histidine kinase"/>
    <property type="match status" value="1"/>
</dbReference>
<dbReference type="InterPro" id="IPR003594">
    <property type="entry name" value="HATPase_dom"/>
</dbReference>
<dbReference type="Proteomes" id="UP000305778">
    <property type="component" value="Unassembled WGS sequence"/>
</dbReference>
<dbReference type="OrthoDB" id="3479721at2"/>
<evidence type="ECO:0000256" key="1">
    <source>
        <dbReference type="ARBA" id="ARBA00022527"/>
    </source>
</evidence>
<reference evidence="3 4" key="1">
    <citation type="submission" date="2019-04" db="EMBL/GenBank/DDBJ databases">
        <title>Streptomyces oryziradicis sp. nov., a novel actinomycete isolated from rhizosphere soil of rice (Oryza sativa L.).</title>
        <authorList>
            <person name="Li C."/>
        </authorList>
    </citation>
    <scope>NUCLEOTIDE SEQUENCE [LARGE SCALE GENOMIC DNA]</scope>
    <source>
        <strain evidence="3 4">NEAU-C40</strain>
    </source>
</reference>
<proteinExistence type="predicted"/>
<sequence length="155" mass="16982">MGATPCQGWSLSATLCDVNHNNPLPVTQEQFFDRRLESVPAARGFAARVLAIWGVQECVEDVLLCVSELATNALRYGVPAGRGFLVRLTVPDGVLRVEVHDSGDGRPEVRHPSEEEEVGRGLMLVGEVADKWGVGERRPGKIVWCEFTIGSPEMR</sequence>
<keyword evidence="1" id="KW-0808">Transferase</keyword>
<dbReference type="GO" id="GO:0004674">
    <property type="term" value="F:protein serine/threonine kinase activity"/>
    <property type="evidence" value="ECO:0007669"/>
    <property type="project" value="UniProtKB-KW"/>
</dbReference>